<dbReference type="Pfam" id="PF00270">
    <property type="entry name" value="DEAD"/>
    <property type="match status" value="1"/>
</dbReference>
<dbReference type="Pfam" id="PF08482">
    <property type="entry name" value="HrpB_C"/>
    <property type="match status" value="1"/>
</dbReference>
<name>A0A7T7HKF3_9HYPH</name>
<keyword evidence="2" id="KW-0378">Hydrolase</keyword>
<dbReference type="PIRSF" id="PIRSF005496">
    <property type="entry name" value="ATP_hel_hrpB"/>
    <property type="match status" value="1"/>
</dbReference>
<evidence type="ECO:0000259" key="7">
    <source>
        <dbReference type="PROSITE" id="PS51194"/>
    </source>
</evidence>
<evidence type="ECO:0000256" key="4">
    <source>
        <dbReference type="ARBA" id="ARBA00022840"/>
    </source>
</evidence>
<dbReference type="Gene3D" id="1.20.120.1080">
    <property type="match status" value="1"/>
</dbReference>
<dbReference type="SMART" id="SM00847">
    <property type="entry name" value="HA2"/>
    <property type="match status" value="1"/>
</dbReference>
<keyword evidence="4" id="KW-0067">ATP-binding</keyword>
<dbReference type="CDD" id="cd18791">
    <property type="entry name" value="SF2_C_RHA"/>
    <property type="match status" value="1"/>
</dbReference>
<dbReference type="GO" id="GO:0016787">
    <property type="term" value="F:hydrolase activity"/>
    <property type="evidence" value="ECO:0007669"/>
    <property type="project" value="UniProtKB-KW"/>
</dbReference>
<dbReference type="InterPro" id="IPR001650">
    <property type="entry name" value="Helicase_C-like"/>
</dbReference>
<dbReference type="GO" id="GO:0005524">
    <property type="term" value="F:ATP binding"/>
    <property type="evidence" value="ECO:0007669"/>
    <property type="project" value="UniProtKB-KW"/>
</dbReference>
<reference evidence="8 9" key="1">
    <citation type="submission" date="2020-12" db="EMBL/GenBank/DDBJ databases">
        <authorList>
            <person name="Zheng R.K."/>
            <person name="Sun C.M."/>
        </authorList>
    </citation>
    <scope>NUCLEOTIDE SEQUENCE [LARGE SCALE GENOMIC DNA]</scope>
    <source>
        <strain evidence="8 9">ZRK001</strain>
    </source>
</reference>
<evidence type="ECO:0000256" key="5">
    <source>
        <dbReference type="SAM" id="MobiDB-lite"/>
    </source>
</evidence>
<dbReference type="InterPro" id="IPR027417">
    <property type="entry name" value="P-loop_NTPase"/>
</dbReference>
<dbReference type="SMART" id="SM00490">
    <property type="entry name" value="HELICc"/>
    <property type="match status" value="1"/>
</dbReference>
<dbReference type="InterPro" id="IPR010225">
    <property type="entry name" value="HrpB"/>
</dbReference>
<dbReference type="InterPro" id="IPR014001">
    <property type="entry name" value="Helicase_ATP-bd"/>
</dbReference>
<dbReference type="Pfam" id="PF00271">
    <property type="entry name" value="Helicase_C"/>
    <property type="match status" value="1"/>
</dbReference>
<keyword evidence="1" id="KW-0547">Nucleotide-binding</keyword>
<dbReference type="EMBL" id="CP066786">
    <property type="protein sequence ID" value="QQM30749.1"/>
    <property type="molecule type" value="Genomic_DNA"/>
</dbReference>
<feature type="domain" description="Helicase C-terminal" evidence="7">
    <location>
        <begin position="249"/>
        <end position="414"/>
    </location>
</feature>
<dbReference type="PROSITE" id="PS51194">
    <property type="entry name" value="HELICASE_CTER"/>
    <property type="match status" value="1"/>
</dbReference>
<dbReference type="NCBIfam" id="TIGR01970">
    <property type="entry name" value="DEAH_box_HrpB"/>
    <property type="match status" value="1"/>
</dbReference>
<dbReference type="InterPro" id="IPR011545">
    <property type="entry name" value="DEAD/DEAH_box_helicase_dom"/>
</dbReference>
<dbReference type="GO" id="GO:0004386">
    <property type="term" value="F:helicase activity"/>
    <property type="evidence" value="ECO:0007669"/>
    <property type="project" value="UniProtKB-KW"/>
</dbReference>
<organism evidence="8 9">
    <name type="scientific">Martelella lutilitoris</name>
    <dbReference type="NCBI Taxonomy" id="2583532"/>
    <lineage>
        <taxon>Bacteria</taxon>
        <taxon>Pseudomonadati</taxon>
        <taxon>Pseudomonadota</taxon>
        <taxon>Alphaproteobacteria</taxon>
        <taxon>Hyphomicrobiales</taxon>
        <taxon>Aurantimonadaceae</taxon>
        <taxon>Martelella</taxon>
    </lineage>
</organism>
<keyword evidence="3 8" id="KW-0347">Helicase</keyword>
<gene>
    <name evidence="8" type="primary">hrpB</name>
    <name evidence="8" type="ORF">JET14_00695</name>
</gene>
<dbReference type="KEGG" id="mlut:JET14_00695"/>
<dbReference type="SMART" id="SM00487">
    <property type="entry name" value="DEXDc"/>
    <property type="match status" value="1"/>
</dbReference>
<evidence type="ECO:0000313" key="9">
    <source>
        <dbReference type="Proteomes" id="UP000596083"/>
    </source>
</evidence>
<feature type="region of interest" description="Disordered" evidence="5">
    <location>
        <begin position="837"/>
        <end position="860"/>
    </location>
</feature>
<evidence type="ECO:0000256" key="1">
    <source>
        <dbReference type="ARBA" id="ARBA00022741"/>
    </source>
</evidence>
<sequence>MLLSVRTLRSERPICALCSRSAFTLINAQTDFSDLKALKETTKPQTERLPVNEVLHQLAAALDDEGRAVLAAPPGAGKTTLVPLHLLASGTAGTGKIILLEPRRLAARAAAFRMASLLGESPGETVGYRMRLDTKVSTKTRIEVVTEGVFARMALDDPELAGISMVIFDEFHERSLDADFGLALALDIRAGLREDLKIVVMSATLDTGRIAALLDDAPVIESAGRAFPVEHRYRPRPPRSRIEDDVAGAVLDMLAREEGSILAFLPGQAEIRRTAERLAASVADDVIIAPLYGNLSRAEQDAAIAPSPAGKRKVVLATAIAETAITIDGVRVVIDSGLQRLPVFEPATGITRLETVKLSRAAADQRAGRAGRTAPGIALRLWHEGQTAALPAFNPPEILSSDLTGLALDLAHWGVVDPAQLSFADQPPGPALAEARKLLRMLGALDPAGRLTPSGELLRAIPLPPRLAGMVVKAAESGTAFKAAELAVLLTEQGLGGTSIDLSERLRRFRAEKGPRAEAARGLAARIAKTAGASRDDNGPFDPGAALIHAFFDRIAMARGARGRYLMANGRGAELAEDDRLASEDFLVIADLTGSAARGRVLAACPVTRETILETRAEAIVTRAECVFDRESLSVRARSVTRLDALVLSERQGTRPSGTEAAEALADGLRRYGLSLLAFPKEAARLVERIGFLHRKLGDPWPDVSETGLLESLDIWFTPFQTGVTALSAVSPKSLTQGLQALLPYPLAADLDRLAPTHFGAPTGDRVPIRYDGDEPVLSIRVQMLYGLKRHPTIAGGVPLVLELTSPAGRPIQTTRDLPGFWAGSWKDVRSDMRGRYPKHVWPEDPADAEPTRRAKPRGT</sequence>
<dbReference type="AlphaFoldDB" id="A0A7T7HKF3"/>
<feature type="domain" description="Helicase ATP-binding" evidence="6">
    <location>
        <begin position="59"/>
        <end position="223"/>
    </location>
</feature>
<dbReference type="InterPro" id="IPR013689">
    <property type="entry name" value="RNA_helicase_ATP-dep_HrpB_C"/>
</dbReference>
<protein>
    <submittedName>
        <fullName evidence="8">ATP-dependent helicase HrpB</fullName>
    </submittedName>
</protein>
<dbReference type="Proteomes" id="UP000596083">
    <property type="component" value="Chromosome"/>
</dbReference>
<evidence type="ECO:0000313" key="8">
    <source>
        <dbReference type="EMBL" id="QQM30749.1"/>
    </source>
</evidence>
<dbReference type="SUPFAM" id="SSF52540">
    <property type="entry name" value="P-loop containing nucleoside triphosphate hydrolases"/>
    <property type="match status" value="1"/>
</dbReference>
<dbReference type="GO" id="GO:0003676">
    <property type="term" value="F:nucleic acid binding"/>
    <property type="evidence" value="ECO:0007669"/>
    <property type="project" value="InterPro"/>
</dbReference>
<dbReference type="InterPro" id="IPR007502">
    <property type="entry name" value="Helicase-assoc_dom"/>
</dbReference>
<proteinExistence type="predicted"/>
<dbReference type="CDD" id="cd17990">
    <property type="entry name" value="DEXHc_HrpB"/>
    <property type="match status" value="1"/>
</dbReference>
<evidence type="ECO:0000256" key="3">
    <source>
        <dbReference type="ARBA" id="ARBA00022806"/>
    </source>
</evidence>
<accession>A0A7T7HKF3</accession>
<dbReference type="PANTHER" id="PTHR43519:SF1">
    <property type="entry name" value="ATP-DEPENDENT RNA HELICASE HRPB"/>
    <property type="match status" value="1"/>
</dbReference>
<evidence type="ECO:0000259" key="6">
    <source>
        <dbReference type="PROSITE" id="PS51192"/>
    </source>
</evidence>
<evidence type="ECO:0000256" key="2">
    <source>
        <dbReference type="ARBA" id="ARBA00022801"/>
    </source>
</evidence>
<dbReference type="FunFam" id="3.40.50.300:FF:002125">
    <property type="entry name" value="ATP-dependent helicase HrpB"/>
    <property type="match status" value="1"/>
</dbReference>
<dbReference type="PROSITE" id="PS51192">
    <property type="entry name" value="HELICASE_ATP_BIND_1"/>
    <property type="match status" value="1"/>
</dbReference>
<dbReference type="Gene3D" id="3.40.50.300">
    <property type="entry name" value="P-loop containing nucleotide triphosphate hydrolases"/>
    <property type="match status" value="2"/>
</dbReference>
<dbReference type="PANTHER" id="PTHR43519">
    <property type="entry name" value="ATP-DEPENDENT RNA HELICASE HRPB"/>
    <property type="match status" value="1"/>
</dbReference>
<dbReference type="InterPro" id="IPR049614">
    <property type="entry name" value="HrpB_DEXH"/>
</dbReference>